<protein>
    <submittedName>
        <fullName evidence="1">Uncharacterized protein</fullName>
    </submittedName>
</protein>
<organism evidence="1 2">
    <name type="scientific">Thiosulfativibrio zosterae</name>
    <dbReference type="NCBI Taxonomy" id="2675053"/>
    <lineage>
        <taxon>Bacteria</taxon>
        <taxon>Pseudomonadati</taxon>
        <taxon>Pseudomonadota</taxon>
        <taxon>Gammaproteobacteria</taxon>
        <taxon>Thiotrichales</taxon>
        <taxon>Piscirickettsiaceae</taxon>
        <taxon>Thiosulfativibrio</taxon>
    </lineage>
</organism>
<evidence type="ECO:0000313" key="1">
    <source>
        <dbReference type="EMBL" id="BBP44546.1"/>
    </source>
</evidence>
<accession>A0A6F8PR37</accession>
<dbReference type="AlphaFoldDB" id="A0A6F8PR37"/>
<dbReference type="KEGG" id="tzo:THMIRHAT_22920"/>
<name>A0A6F8PR37_9GAMM</name>
<reference evidence="2" key="1">
    <citation type="submission" date="2019-11" db="EMBL/GenBank/DDBJ databases">
        <title>Isolation and characterization of two novel species in the genus Thiomicrorhabdus.</title>
        <authorList>
            <person name="Mochizuki J."/>
            <person name="Kojima H."/>
            <person name="Fukui M."/>
        </authorList>
    </citation>
    <scope>NUCLEOTIDE SEQUENCE [LARGE SCALE GENOMIC DNA]</scope>
    <source>
        <strain evidence="2">AkT22</strain>
    </source>
</reference>
<gene>
    <name evidence="1" type="ORF">THMIRHAT_22920</name>
</gene>
<dbReference type="Proteomes" id="UP000501466">
    <property type="component" value="Chromosome"/>
</dbReference>
<dbReference type="RefSeq" id="WP_173292257.1">
    <property type="nucleotide sequence ID" value="NZ_AP021888.1"/>
</dbReference>
<dbReference type="EMBL" id="AP021888">
    <property type="protein sequence ID" value="BBP44546.1"/>
    <property type="molecule type" value="Genomic_DNA"/>
</dbReference>
<keyword evidence="2" id="KW-1185">Reference proteome</keyword>
<evidence type="ECO:0000313" key="2">
    <source>
        <dbReference type="Proteomes" id="UP000501466"/>
    </source>
</evidence>
<proteinExistence type="predicted"/>
<sequence length="116" mass="13930">MKANNNGWTPERRQRQAQLIHNWKPWENATGATTEKGKEVSKMNALRFTIRGLYRQACRLYRAKNLYMRGYHDQVWAFHLQNEQYMAARLTKPEQRSEKAKYCKKWRKAKRGLKVS</sequence>